<keyword evidence="3" id="KW-1185">Reference proteome</keyword>
<accession>A0A6N7RMC3</accession>
<feature type="transmembrane region" description="Helical" evidence="1">
    <location>
        <begin position="20"/>
        <end position="42"/>
    </location>
</feature>
<dbReference type="Proteomes" id="UP000438093">
    <property type="component" value="Unassembled WGS sequence"/>
</dbReference>
<evidence type="ECO:0000313" key="2">
    <source>
        <dbReference type="EMBL" id="MRX82463.1"/>
    </source>
</evidence>
<feature type="transmembrane region" description="Helical" evidence="1">
    <location>
        <begin position="83"/>
        <end position="105"/>
    </location>
</feature>
<protein>
    <submittedName>
        <fullName evidence="2">Uncharacterized protein</fullName>
    </submittedName>
</protein>
<dbReference type="AlphaFoldDB" id="A0A6N7RMC3"/>
<dbReference type="RefSeq" id="WP_154333338.1">
    <property type="nucleotide sequence ID" value="NZ_VTFY01000007.1"/>
</dbReference>
<organism evidence="2 3">
    <name type="scientific">Eggerthella guodeyinii</name>
    <dbReference type="NCBI Taxonomy" id="2690837"/>
    <lineage>
        <taxon>Bacteria</taxon>
        <taxon>Bacillati</taxon>
        <taxon>Actinomycetota</taxon>
        <taxon>Coriobacteriia</taxon>
        <taxon>Eggerthellales</taxon>
        <taxon>Eggerthellaceae</taxon>
        <taxon>Eggerthella</taxon>
    </lineage>
</organism>
<proteinExistence type="predicted"/>
<evidence type="ECO:0000313" key="3">
    <source>
        <dbReference type="Proteomes" id="UP000438093"/>
    </source>
</evidence>
<keyword evidence="1" id="KW-0812">Transmembrane</keyword>
<dbReference type="EMBL" id="VTFY01000007">
    <property type="protein sequence ID" value="MRX82463.1"/>
    <property type="molecule type" value="Genomic_DNA"/>
</dbReference>
<sequence length="156" mass="16793">MNQPATTNDRPARVRRAAWLVRLAFALVFVINVQCAVSFVLWPDAYAASFEVAGVPGAAAVQGLGIAFLMWNATYPAVIVSPLRFRAVAVIVLAQQAIGLVGESWLRLGLPAGHAALSASIERFVLFDAAGLVLMAAAFGWLLWVERNGRMGWRGE</sequence>
<comment type="caution">
    <text evidence="2">The sequence shown here is derived from an EMBL/GenBank/DDBJ whole genome shotgun (WGS) entry which is preliminary data.</text>
</comment>
<name>A0A6N7RMC3_9ACTN</name>
<evidence type="ECO:0000256" key="1">
    <source>
        <dbReference type="SAM" id="Phobius"/>
    </source>
</evidence>
<reference evidence="3" key="1">
    <citation type="submission" date="2019-08" db="EMBL/GenBank/DDBJ databases">
        <title>Arthrobacter sp. nov., isolated from plateau pika and Tibetan wild ass.</title>
        <authorList>
            <person name="Ge Y."/>
        </authorList>
    </citation>
    <scope>NUCLEOTIDE SEQUENCE [LARGE SCALE GENOMIC DNA]</scope>
    <source>
        <strain evidence="3">HF-4214</strain>
    </source>
</reference>
<feature type="transmembrane region" description="Helical" evidence="1">
    <location>
        <begin position="125"/>
        <end position="144"/>
    </location>
</feature>
<keyword evidence="1" id="KW-1133">Transmembrane helix</keyword>
<keyword evidence="1" id="KW-0472">Membrane</keyword>
<gene>
    <name evidence="2" type="ORF">GJG86_08140</name>
</gene>
<feature type="transmembrane region" description="Helical" evidence="1">
    <location>
        <begin position="48"/>
        <end position="71"/>
    </location>
</feature>